<dbReference type="PANTHER" id="PTHR10380">
    <property type="entry name" value="CUTICLE PROTEIN"/>
    <property type="match status" value="1"/>
</dbReference>
<dbReference type="InterPro" id="IPR031311">
    <property type="entry name" value="CHIT_BIND_RR_consensus"/>
</dbReference>
<organism evidence="4 5">
    <name type="scientific">Aquatica leii</name>
    <dbReference type="NCBI Taxonomy" id="1421715"/>
    <lineage>
        <taxon>Eukaryota</taxon>
        <taxon>Metazoa</taxon>
        <taxon>Ecdysozoa</taxon>
        <taxon>Arthropoda</taxon>
        <taxon>Hexapoda</taxon>
        <taxon>Insecta</taxon>
        <taxon>Pterygota</taxon>
        <taxon>Neoptera</taxon>
        <taxon>Endopterygota</taxon>
        <taxon>Coleoptera</taxon>
        <taxon>Polyphaga</taxon>
        <taxon>Elateriformia</taxon>
        <taxon>Elateroidea</taxon>
        <taxon>Lampyridae</taxon>
        <taxon>Luciolinae</taxon>
        <taxon>Aquatica</taxon>
    </lineage>
</organism>
<keyword evidence="3" id="KW-0732">Signal</keyword>
<dbReference type="PROSITE" id="PS00233">
    <property type="entry name" value="CHIT_BIND_RR_1"/>
    <property type="match status" value="1"/>
</dbReference>
<name>A0AAN7QB59_9COLE</name>
<dbReference type="InterPro" id="IPR050468">
    <property type="entry name" value="Cuticle_Struct_Prot"/>
</dbReference>
<reference evidence="5" key="1">
    <citation type="submission" date="2023-01" db="EMBL/GenBank/DDBJ databases">
        <title>Key to firefly adult light organ development and bioluminescence: homeobox transcription factors regulate luciferase expression and transportation to peroxisome.</title>
        <authorList>
            <person name="Fu X."/>
        </authorList>
    </citation>
    <scope>NUCLEOTIDE SEQUENCE [LARGE SCALE GENOMIC DNA]</scope>
</reference>
<dbReference type="Proteomes" id="UP001353858">
    <property type="component" value="Unassembled WGS sequence"/>
</dbReference>
<accession>A0AAN7QB59</accession>
<dbReference type="Pfam" id="PF00379">
    <property type="entry name" value="Chitin_bind_4"/>
    <property type="match status" value="1"/>
</dbReference>
<comment type="caution">
    <text evidence="4">The sequence shown here is derived from an EMBL/GenBank/DDBJ whole genome shotgun (WGS) entry which is preliminary data.</text>
</comment>
<proteinExistence type="predicted"/>
<dbReference type="PANTHER" id="PTHR10380:SF196">
    <property type="entry name" value="CUTICULAR PROTEIN 72EA"/>
    <property type="match status" value="1"/>
</dbReference>
<evidence type="ECO:0008006" key="6">
    <source>
        <dbReference type="Google" id="ProtNLM"/>
    </source>
</evidence>
<protein>
    <recommendedName>
        <fullName evidence="6">Cuticle protein</fullName>
    </recommendedName>
</protein>
<evidence type="ECO:0000313" key="5">
    <source>
        <dbReference type="Proteomes" id="UP001353858"/>
    </source>
</evidence>
<evidence type="ECO:0000256" key="2">
    <source>
        <dbReference type="PROSITE-ProRule" id="PRU00497"/>
    </source>
</evidence>
<evidence type="ECO:0000313" key="4">
    <source>
        <dbReference type="EMBL" id="KAK4886280.1"/>
    </source>
</evidence>
<evidence type="ECO:0000256" key="1">
    <source>
        <dbReference type="ARBA" id="ARBA00022460"/>
    </source>
</evidence>
<keyword evidence="5" id="KW-1185">Reference proteome</keyword>
<dbReference type="EMBL" id="JARPUR010000001">
    <property type="protein sequence ID" value="KAK4886280.1"/>
    <property type="molecule type" value="Genomic_DNA"/>
</dbReference>
<dbReference type="GO" id="GO:0062129">
    <property type="term" value="C:chitin-based extracellular matrix"/>
    <property type="evidence" value="ECO:0007669"/>
    <property type="project" value="TreeGrafter"/>
</dbReference>
<gene>
    <name evidence="4" type="ORF">RN001_002551</name>
</gene>
<dbReference type="PROSITE" id="PS51155">
    <property type="entry name" value="CHIT_BIND_RR_2"/>
    <property type="match status" value="1"/>
</dbReference>
<keyword evidence="1 2" id="KW-0193">Cuticle</keyword>
<feature type="chain" id="PRO_5042921570" description="Cuticle protein" evidence="3">
    <location>
        <begin position="18"/>
        <end position="271"/>
    </location>
</feature>
<dbReference type="InterPro" id="IPR000618">
    <property type="entry name" value="Insect_cuticle"/>
</dbReference>
<feature type="signal peptide" evidence="3">
    <location>
        <begin position="1"/>
        <end position="17"/>
    </location>
</feature>
<sequence length="271" mass="29693">MHLQGVFIIGLCSLALSVQVEPILSQFQDAGDQGQYKYSYQSGIESKSEQRTPDGRTIGSYSYIDTNGKIQHVKYSAGVEGFQVITSDTPSTNLPRSHFSPSHIHQQGVIGDTPEVVAARNQHFAAHEAALRDAPRVSQQTHAPHPVSFHGPPAVPVLNSLGILQDTPEVAAAKAHHAAAHAEVRKILPTLPQQNLFGNTARFPSLHHTEPIIDFPRHNHHGFTKFAEEIPRSALGETPEVAAAREAHLAFYAKVKSQLPDDERPKPQFPF</sequence>
<evidence type="ECO:0000256" key="3">
    <source>
        <dbReference type="SAM" id="SignalP"/>
    </source>
</evidence>
<dbReference type="GO" id="GO:0008010">
    <property type="term" value="F:structural constituent of chitin-based larval cuticle"/>
    <property type="evidence" value="ECO:0007669"/>
    <property type="project" value="TreeGrafter"/>
</dbReference>
<dbReference type="AlphaFoldDB" id="A0AAN7QB59"/>